<feature type="compositionally biased region" description="Low complexity" evidence="1">
    <location>
        <begin position="143"/>
        <end position="153"/>
    </location>
</feature>
<dbReference type="EMBL" id="JAWHQM010000012">
    <property type="protein sequence ID" value="KAK5629510.1"/>
    <property type="molecule type" value="Genomic_DNA"/>
</dbReference>
<keyword evidence="3" id="KW-1185">Reference proteome</keyword>
<evidence type="ECO:0000313" key="3">
    <source>
        <dbReference type="Proteomes" id="UP001305414"/>
    </source>
</evidence>
<name>A0AAN7YXL3_9PEZI</name>
<gene>
    <name evidence="2" type="ORF">RRF57_005225</name>
</gene>
<comment type="caution">
    <text evidence="2">The sequence shown here is derived from an EMBL/GenBank/DDBJ whole genome shotgun (WGS) entry which is preliminary data.</text>
</comment>
<feature type="region of interest" description="Disordered" evidence="1">
    <location>
        <begin position="136"/>
        <end position="155"/>
    </location>
</feature>
<proteinExistence type="predicted"/>
<organism evidence="2 3">
    <name type="scientific">Xylaria bambusicola</name>
    <dbReference type="NCBI Taxonomy" id="326684"/>
    <lineage>
        <taxon>Eukaryota</taxon>
        <taxon>Fungi</taxon>
        <taxon>Dikarya</taxon>
        <taxon>Ascomycota</taxon>
        <taxon>Pezizomycotina</taxon>
        <taxon>Sordariomycetes</taxon>
        <taxon>Xylariomycetidae</taxon>
        <taxon>Xylariales</taxon>
        <taxon>Xylariaceae</taxon>
        <taxon>Xylaria</taxon>
    </lineage>
</organism>
<evidence type="ECO:0000313" key="2">
    <source>
        <dbReference type="EMBL" id="KAK5629510.1"/>
    </source>
</evidence>
<dbReference type="AlphaFoldDB" id="A0AAN7YXL3"/>
<dbReference type="Proteomes" id="UP001305414">
    <property type="component" value="Unassembled WGS sequence"/>
</dbReference>
<accession>A0AAN7YXL3</accession>
<protein>
    <submittedName>
        <fullName evidence="2">Uncharacterized protein</fullName>
    </submittedName>
</protein>
<sequence>MSPNRVPSRGRAPPPCPTMPTDYVPTPIRTIITPAETFGHLVNEKQRLTSSRVHVLAKERLTGSRPTTPRTPTAVSSIIESVRTGRSALSSAGRNIASGLGKAKPAMGTAVAASKKAAVTTANHLARIATDMKKKGKEVDVASTPSSSSSQKSLYHRPRLPKLKIPEVDAAVRKALNSACSTDTQDSENFRILEISPTSRELKYEWQNDDHPPDVMAEFHNMLSARRRVRKGKFGSRVTRYCKERPTWQESWVARAHLDNHEDRALLKELTNAVQEQKDYAARLVQRIPDQFPGLEPVSRPGSTLKLYWQHKSTWPKI</sequence>
<reference evidence="2 3" key="1">
    <citation type="submission" date="2023-10" db="EMBL/GenBank/DDBJ databases">
        <title>Draft genome sequence of Xylaria bambusicola isolate GMP-LS, the root and basal stem rot pathogen of sugarcane in Indonesia.</title>
        <authorList>
            <person name="Selvaraj P."/>
            <person name="Muralishankar V."/>
            <person name="Muruganantham S."/>
            <person name="Sp S."/>
            <person name="Haryani S."/>
            <person name="Lau K.J.X."/>
            <person name="Naqvi N.I."/>
        </authorList>
    </citation>
    <scope>NUCLEOTIDE SEQUENCE [LARGE SCALE GENOMIC DNA]</scope>
    <source>
        <strain evidence="2">GMP-LS</strain>
    </source>
</reference>
<feature type="region of interest" description="Disordered" evidence="1">
    <location>
        <begin position="1"/>
        <end position="25"/>
    </location>
</feature>
<evidence type="ECO:0000256" key="1">
    <source>
        <dbReference type="SAM" id="MobiDB-lite"/>
    </source>
</evidence>